<reference evidence="1" key="1">
    <citation type="submission" date="2020-05" db="EMBL/GenBank/DDBJ databases">
        <title>The draft genome sequence of Maribacter sp. ANRC-HE7.</title>
        <authorList>
            <person name="Mu L."/>
        </authorList>
    </citation>
    <scope>NUCLEOTIDE SEQUENCE</scope>
    <source>
        <strain evidence="1">ANRC-HE7</strain>
    </source>
</reference>
<gene>
    <name evidence="1" type="ORF">HPE56_04875</name>
</gene>
<protein>
    <submittedName>
        <fullName evidence="1">Uncharacterized protein</fullName>
    </submittedName>
</protein>
<evidence type="ECO:0000313" key="1">
    <source>
        <dbReference type="EMBL" id="MBD0777121.1"/>
    </source>
</evidence>
<name>A0ABR7V090_9FLAO</name>
<dbReference type="EMBL" id="JABTCF010000002">
    <property type="protein sequence ID" value="MBD0777121.1"/>
    <property type="molecule type" value="Genomic_DNA"/>
</dbReference>
<evidence type="ECO:0000313" key="2">
    <source>
        <dbReference type="Proteomes" id="UP001166021"/>
    </source>
</evidence>
<organism evidence="1 2">
    <name type="scientific">Maribacter aquimaris</name>
    <dbReference type="NCBI Taxonomy" id="2737171"/>
    <lineage>
        <taxon>Bacteria</taxon>
        <taxon>Pseudomonadati</taxon>
        <taxon>Bacteroidota</taxon>
        <taxon>Flavobacteriia</taxon>
        <taxon>Flavobacteriales</taxon>
        <taxon>Flavobacteriaceae</taxon>
        <taxon>Maribacter</taxon>
    </lineage>
</organism>
<dbReference type="Proteomes" id="UP001166021">
    <property type="component" value="Unassembled WGS sequence"/>
</dbReference>
<keyword evidence="2" id="KW-1185">Reference proteome</keyword>
<accession>A0ABR7V090</accession>
<dbReference type="RefSeq" id="WP_188242654.1">
    <property type="nucleotide sequence ID" value="NZ_JABTCF010000002.1"/>
</dbReference>
<proteinExistence type="predicted"/>
<sequence>MKKGTDFHKASKDVHDMGMNIAESSDTSFDKKIYVHKNHTIAVSKCWDEKHGNFGIFNRNNLKMNSNQYFKST</sequence>
<comment type="caution">
    <text evidence="1">The sequence shown here is derived from an EMBL/GenBank/DDBJ whole genome shotgun (WGS) entry which is preliminary data.</text>
</comment>